<comment type="cofactor">
    <cofactor evidence="6">
        <name>Mg(2+)</name>
        <dbReference type="ChEBI" id="CHEBI:18420"/>
    </cofactor>
    <text evidence="6">Binds 1 Mg(2+) ion per monomer.</text>
</comment>
<dbReference type="PANTHER" id="PTHR10491:SF4">
    <property type="entry name" value="METHIONINE ADENOSYLTRANSFERASE 2 SUBUNIT BETA"/>
    <property type="match status" value="1"/>
</dbReference>
<evidence type="ECO:0000256" key="1">
    <source>
        <dbReference type="ARBA" id="ARBA00004781"/>
    </source>
</evidence>
<dbReference type="EMBL" id="JAUOPG010000003">
    <property type="protein sequence ID" value="MDO6452983.1"/>
    <property type="molecule type" value="Genomic_DNA"/>
</dbReference>
<dbReference type="EC" id="1.1.1.133" evidence="3 6"/>
<dbReference type="AlphaFoldDB" id="A0AAW7XFB6"/>
<evidence type="ECO:0000256" key="4">
    <source>
        <dbReference type="ARBA" id="ARBA00017099"/>
    </source>
</evidence>
<dbReference type="Pfam" id="PF04321">
    <property type="entry name" value="RmlD_sub_bind"/>
    <property type="match status" value="1"/>
</dbReference>
<evidence type="ECO:0000259" key="7">
    <source>
        <dbReference type="Pfam" id="PF04321"/>
    </source>
</evidence>
<dbReference type="Gene3D" id="3.90.25.10">
    <property type="entry name" value="UDP-galactose 4-epimerase, domain 1"/>
    <property type="match status" value="1"/>
</dbReference>
<evidence type="ECO:0000256" key="5">
    <source>
        <dbReference type="ARBA" id="ARBA00048200"/>
    </source>
</evidence>
<reference evidence="8" key="1">
    <citation type="submission" date="2023-07" db="EMBL/GenBank/DDBJ databases">
        <title>Genome content predicts the carbon catabolic preferences of heterotrophic bacteria.</title>
        <authorList>
            <person name="Gralka M."/>
        </authorList>
    </citation>
    <scope>NUCLEOTIDE SEQUENCE</scope>
    <source>
        <strain evidence="8">I2M16</strain>
    </source>
</reference>
<dbReference type="SUPFAM" id="SSF51735">
    <property type="entry name" value="NAD(P)-binding Rossmann-fold domains"/>
    <property type="match status" value="1"/>
</dbReference>
<dbReference type="GO" id="GO:0019305">
    <property type="term" value="P:dTDP-rhamnose biosynthetic process"/>
    <property type="evidence" value="ECO:0007669"/>
    <property type="project" value="TreeGrafter"/>
</dbReference>
<keyword evidence="6 8" id="KW-0560">Oxidoreductase</keyword>
<evidence type="ECO:0000313" key="9">
    <source>
        <dbReference type="Proteomes" id="UP001169862"/>
    </source>
</evidence>
<evidence type="ECO:0000313" key="8">
    <source>
        <dbReference type="EMBL" id="MDO6452983.1"/>
    </source>
</evidence>
<accession>A0AAW7XFB6</accession>
<dbReference type="GO" id="GO:0008831">
    <property type="term" value="F:dTDP-4-dehydrorhamnose reductase activity"/>
    <property type="evidence" value="ECO:0007669"/>
    <property type="project" value="UniProtKB-EC"/>
</dbReference>
<dbReference type="Gene3D" id="3.40.50.720">
    <property type="entry name" value="NAD(P)-binding Rossmann-like Domain"/>
    <property type="match status" value="1"/>
</dbReference>
<comment type="similarity">
    <text evidence="2 6">Belongs to the dTDP-4-dehydrorhamnose reductase family.</text>
</comment>
<feature type="domain" description="RmlD-like substrate binding" evidence="7">
    <location>
        <begin position="11"/>
        <end position="299"/>
    </location>
</feature>
<dbReference type="Proteomes" id="UP001169862">
    <property type="component" value="Unassembled WGS sequence"/>
</dbReference>
<comment type="pathway">
    <text evidence="1 6">Carbohydrate biosynthesis; dTDP-L-rhamnose biosynthesis.</text>
</comment>
<dbReference type="NCBIfam" id="TIGR01214">
    <property type="entry name" value="rmlD"/>
    <property type="match status" value="1"/>
</dbReference>
<comment type="catalytic activity">
    <reaction evidence="5 6">
        <text>dTDP-beta-L-rhamnose + NADP(+) = dTDP-4-dehydro-beta-L-rhamnose + NADPH + H(+)</text>
        <dbReference type="Rhea" id="RHEA:21796"/>
        <dbReference type="ChEBI" id="CHEBI:15378"/>
        <dbReference type="ChEBI" id="CHEBI:57510"/>
        <dbReference type="ChEBI" id="CHEBI:57783"/>
        <dbReference type="ChEBI" id="CHEBI:58349"/>
        <dbReference type="ChEBI" id="CHEBI:62830"/>
        <dbReference type="EC" id="1.1.1.133"/>
    </reaction>
</comment>
<organism evidence="8 9">
    <name type="scientific">Neptunomonas phycophila</name>
    <dbReference type="NCBI Taxonomy" id="1572645"/>
    <lineage>
        <taxon>Bacteria</taxon>
        <taxon>Pseudomonadati</taxon>
        <taxon>Pseudomonadota</taxon>
        <taxon>Gammaproteobacteria</taxon>
        <taxon>Oceanospirillales</taxon>
        <taxon>Oceanospirillaceae</taxon>
        <taxon>Neptunomonas</taxon>
    </lineage>
</organism>
<dbReference type="GO" id="GO:0005829">
    <property type="term" value="C:cytosol"/>
    <property type="evidence" value="ECO:0007669"/>
    <property type="project" value="TreeGrafter"/>
</dbReference>
<comment type="function">
    <text evidence="6">Catalyzes the reduction of dTDP-6-deoxy-L-lyxo-4-hexulose to yield dTDP-L-rhamnose.</text>
</comment>
<sequence length="305" mass="34077">MAGWSQSAPIKVLVTGAQGQVGSELVKLGFSDTYFEMIALDRHGMDITSVESIRHALDHYMPDYVVNTAAYNKVDAAEHDKQHCFKLNRDGIANLAEECGALSIPIVHLSTDHLFDGHYASGYSEDDEVSPLGVFGESKRQGEELLRQYQPKHIILRVSWIFSTHGYNYLLRTLEKARVSQAIEAADDRQGCPTSASDVARVIVAIIKQLDNGAEAWGTYHYCGAEITTRYRFTEAILAGAGQYEALKTEVLIPVPKKELHAEVERPASSVLKCNKLLSTFGIKQRPWRSELVSVLRDIYTNKRY</sequence>
<proteinExistence type="inferred from homology"/>
<dbReference type="CDD" id="cd05254">
    <property type="entry name" value="dTDP_HR_like_SDR_e"/>
    <property type="match status" value="1"/>
</dbReference>
<gene>
    <name evidence="8" type="primary">rfbD</name>
    <name evidence="8" type="ORF">Q4490_05335</name>
</gene>
<evidence type="ECO:0000256" key="3">
    <source>
        <dbReference type="ARBA" id="ARBA00012929"/>
    </source>
</evidence>
<dbReference type="InterPro" id="IPR029903">
    <property type="entry name" value="RmlD-like-bd"/>
</dbReference>
<protein>
    <recommendedName>
        <fullName evidence="4 6">dTDP-4-dehydrorhamnose reductase</fullName>
        <ecNumber evidence="3 6">1.1.1.133</ecNumber>
    </recommendedName>
</protein>
<dbReference type="InterPro" id="IPR036291">
    <property type="entry name" value="NAD(P)-bd_dom_sf"/>
</dbReference>
<name>A0AAW7XFB6_9GAMM</name>
<dbReference type="InterPro" id="IPR005913">
    <property type="entry name" value="dTDP_dehydrorham_reduct"/>
</dbReference>
<dbReference type="RefSeq" id="WP_303549119.1">
    <property type="nucleotide sequence ID" value="NZ_CAXHZV010000003.1"/>
</dbReference>
<comment type="caution">
    <text evidence="8">The sequence shown here is derived from an EMBL/GenBank/DDBJ whole genome shotgun (WGS) entry which is preliminary data.</text>
</comment>
<evidence type="ECO:0000256" key="6">
    <source>
        <dbReference type="RuleBase" id="RU364082"/>
    </source>
</evidence>
<dbReference type="PANTHER" id="PTHR10491">
    <property type="entry name" value="DTDP-4-DEHYDRORHAMNOSE REDUCTASE"/>
    <property type="match status" value="1"/>
</dbReference>
<evidence type="ECO:0000256" key="2">
    <source>
        <dbReference type="ARBA" id="ARBA00010944"/>
    </source>
</evidence>
<keyword evidence="6" id="KW-0521">NADP</keyword>